<evidence type="ECO:0000256" key="1">
    <source>
        <dbReference type="SAM" id="Phobius"/>
    </source>
</evidence>
<evidence type="ECO:0000313" key="3">
    <source>
        <dbReference type="Proteomes" id="UP000176917"/>
    </source>
</evidence>
<dbReference type="EMBL" id="MHUG01000015">
    <property type="protein sequence ID" value="OHA73163.1"/>
    <property type="molecule type" value="Genomic_DNA"/>
</dbReference>
<proteinExistence type="predicted"/>
<name>A0A1G2RJY1_9BACT</name>
<accession>A0A1G2RJY1</accession>
<dbReference type="Pfam" id="PF07963">
    <property type="entry name" value="N_methyl"/>
    <property type="match status" value="1"/>
</dbReference>
<sequence length="213" mass="23827">MIYANGLRKRFKKHKAFPTSYGVNRGFTIIELMVAVAIFVVLTVGAANFLFSATASQRDSITMQEVLTESSSAAEYMGRALRGAKKELNTGPQNCLTTVGRGYNYELNGTNDRIRFLSRENLCQEFYLLGTEILERKSTDDTEQNFGQAVALTSSDVLVQELRFALTGESQTDSLQPKVSFFFKMQSVGVKAESQNRVQVQTTISQRNFDVEK</sequence>
<evidence type="ECO:0008006" key="4">
    <source>
        <dbReference type="Google" id="ProtNLM"/>
    </source>
</evidence>
<dbReference type="InterPro" id="IPR012902">
    <property type="entry name" value="N_methyl_site"/>
</dbReference>
<dbReference type="NCBIfam" id="TIGR02532">
    <property type="entry name" value="IV_pilin_GFxxxE"/>
    <property type="match status" value="1"/>
</dbReference>
<protein>
    <recommendedName>
        <fullName evidence="4">Type II secretion system protein J</fullName>
    </recommendedName>
</protein>
<organism evidence="2 3">
    <name type="scientific">Candidatus Wildermuthbacteria bacterium RIFCSPLOWO2_01_FULL_48_16</name>
    <dbReference type="NCBI Taxonomy" id="1802461"/>
    <lineage>
        <taxon>Bacteria</taxon>
        <taxon>Candidatus Wildermuthiibacteriota</taxon>
    </lineage>
</organism>
<evidence type="ECO:0000313" key="2">
    <source>
        <dbReference type="EMBL" id="OHA73163.1"/>
    </source>
</evidence>
<gene>
    <name evidence="2" type="ORF">A3B24_00760</name>
</gene>
<keyword evidence="1" id="KW-1133">Transmembrane helix</keyword>
<dbReference type="AlphaFoldDB" id="A0A1G2RJY1"/>
<dbReference type="Proteomes" id="UP000176917">
    <property type="component" value="Unassembled WGS sequence"/>
</dbReference>
<keyword evidence="1" id="KW-0472">Membrane</keyword>
<keyword evidence="1" id="KW-0812">Transmembrane</keyword>
<feature type="transmembrane region" description="Helical" evidence="1">
    <location>
        <begin position="27"/>
        <end position="51"/>
    </location>
</feature>
<dbReference type="InterPro" id="IPR045584">
    <property type="entry name" value="Pilin-like"/>
</dbReference>
<dbReference type="SUPFAM" id="SSF54523">
    <property type="entry name" value="Pili subunits"/>
    <property type="match status" value="1"/>
</dbReference>
<reference evidence="2 3" key="1">
    <citation type="journal article" date="2016" name="Nat. Commun.">
        <title>Thousands of microbial genomes shed light on interconnected biogeochemical processes in an aquifer system.</title>
        <authorList>
            <person name="Anantharaman K."/>
            <person name="Brown C.T."/>
            <person name="Hug L.A."/>
            <person name="Sharon I."/>
            <person name="Castelle C.J."/>
            <person name="Probst A.J."/>
            <person name="Thomas B.C."/>
            <person name="Singh A."/>
            <person name="Wilkins M.J."/>
            <person name="Karaoz U."/>
            <person name="Brodie E.L."/>
            <person name="Williams K.H."/>
            <person name="Hubbard S.S."/>
            <person name="Banfield J.F."/>
        </authorList>
    </citation>
    <scope>NUCLEOTIDE SEQUENCE [LARGE SCALE GENOMIC DNA]</scope>
</reference>
<comment type="caution">
    <text evidence="2">The sequence shown here is derived from an EMBL/GenBank/DDBJ whole genome shotgun (WGS) entry which is preliminary data.</text>
</comment>